<evidence type="ECO:0000256" key="3">
    <source>
        <dbReference type="ARBA" id="ARBA00013646"/>
    </source>
</evidence>
<keyword evidence="10" id="KW-1185">Reference proteome</keyword>
<gene>
    <name evidence="9" type="ORF">JD844_024109</name>
</gene>
<organism evidence="9 10">
    <name type="scientific">Phrynosoma platyrhinos</name>
    <name type="common">Desert horned lizard</name>
    <dbReference type="NCBI Taxonomy" id="52577"/>
    <lineage>
        <taxon>Eukaryota</taxon>
        <taxon>Metazoa</taxon>
        <taxon>Chordata</taxon>
        <taxon>Craniata</taxon>
        <taxon>Vertebrata</taxon>
        <taxon>Euteleostomi</taxon>
        <taxon>Lepidosauria</taxon>
        <taxon>Squamata</taxon>
        <taxon>Bifurcata</taxon>
        <taxon>Unidentata</taxon>
        <taxon>Episquamata</taxon>
        <taxon>Toxicofera</taxon>
        <taxon>Iguania</taxon>
        <taxon>Phrynosomatidae</taxon>
        <taxon>Phrynosomatinae</taxon>
        <taxon>Phrynosoma</taxon>
    </lineage>
</organism>
<sequence length="212" mass="23578">MEHTCFFLKPRELKLEHWPVDITVMPSLIELKAGEDCKALKLPQEVKIVPSSCRGLQYVPGDGLHMRFLVQASLNTKMLPTLGDNLKSKKCCTFYCQTCGESVISDRTFLRVLSLPSENWSDLVDEWCCHANPFNESVFHPQKNDCFLGHNYFLINPGSESPESAFQIHHSGSQGATSKSSGSALVSMLGDCLNVKLLLLLQDCGRSQTLNA</sequence>
<comment type="function">
    <text evidence="7">E3 ubiquitin-protein ligase which accepts ubiquitin from specific E2 ubiquitin-conjugating enzymes, and transfers it to substrates, generally promoting their degradation by the proteasome. Independently of its E3 ubiquitin-protein ligase activity, acts as an inhibitor of CPSF3 endonuclease activity by blocking CPSF3 active site.</text>
</comment>
<evidence type="ECO:0000256" key="2">
    <source>
        <dbReference type="ARBA" id="ARBA00012485"/>
    </source>
</evidence>
<evidence type="ECO:0000256" key="8">
    <source>
        <dbReference type="ARBA" id="ARBA00064185"/>
    </source>
</evidence>
<evidence type="ECO:0000256" key="1">
    <source>
        <dbReference type="ARBA" id="ARBA00000885"/>
    </source>
</evidence>
<dbReference type="Proteomes" id="UP000826234">
    <property type="component" value="Unassembled WGS sequence"/>
</dbReference>
<proteinExistence type="predicted"/>
<comment type="subunit">
    <text evidence="8">Interacts with UBE2C/UbcH10 (E2 ubiquitin-conjugating enzyme). In vitro, interacts with cyclin-B.</text>
</comment>
<evidence type="ECO:0000256" key="7">
    <source>
        <dbReference type="ARBA" id="ARBA00053831"/>
    </source>
</evidence>
<name>A0ABQ7SXT0_PHRPL</name>
<reference evidence="9 10" key="1">
    <citation type="journal article" date="2022" name="Gigascience">
        <title>A chromosome-level genome assembly and annotation of the desert horned lizard, Phrynosoma platyrhinos, provides insight into chromosomal rearrangements among reptiles.</title>
        <authorList>
            <person name="Koochekian N."/>
            <person name="Ascanio A."/>
            <person name="Farleigh K."/>
            <person name="Card D.C."/>
            <person name="Schield D.R."/>
            <person name="Castoe T.A."/>
            <person name="Jezkova T."/>
        </authorList>
    </citation>
    <scope>NUCLEOTIDE SEQUENCE [LARGE SCALE GENOMIC DNA]</scope>
    <source>
        <strain evidence="9">NK-2021</strain>
    </source>
</reference>
<dbReference type="EMBL" id="JAIPUX010003289">
    <property type="protein sequence ID" value="KAH0622108.1"/>
    <property type="molecule type" value="Genomic_DNA"/>
</dbReference>
<protein>
    <recommendedName>
        <fullName evidence="3">E3 ubiquitin-protein ligase E3D</fullName>
        <ecNumber evidence="2">2.3.2.26</ecNumber>
    </recommendedName>
    <alternativeName>
        <fullName evidence="6">HECT-type E3 ubiquitin transferase E3D</fullName>
    </alternativeName>
    <alternativeName>
        <fullName evidence="5">UbcH10-binding protein with a HECT-like domain</fullName>
    </alternativeName>
    <alternativeName>
        <fullName evidence="4">Ubiquitin-conjugating enzyme E2C-binding protein</fullName>
    </alternativeName>
</protein>
<comment type="caution">
    <text evidence="9">The sequence shown here is derived from an EMBL/GenBank/DDBJ whole genome shotgun (WGS) entry which is preliminary data.</text>
</comment>
<evidence type="ECO:0000256" key="5">
    <source>
        <dbReference type="ARBA" id="ARBA00032234"/>
    </source>
</evidence>
<evidence type="ECO:0000313" key="10">
    <source>
        <dbReference type="Proteomes" id="UP000826234"/>
    </source>
</evidence>
<evidence type="ECO:0000313" key="9">
    <source>
        <dbReference type="EMBL" id="KAH0622108.1"/>
    </source>
</evidence>
<dbReference type="Pfam" id="PF09814">
    <property type="entry name" value="HECT_2"/>
    <property type="match status" value="1"/>
</dbReference>
<dbReference type="InterPro" id="IPR019193">
    <property type="entry name" value="UBQ-conj_enz_E2-bd_prot"/>
</dbReference>
<evidence type="ECO:0000256" key="6">
    <source>
        <dbReference type="ARBA" id="ARBA00032298"/>
    </source>
</evidence>
<dbReference type="EC" id="2.3.2.26" evidence="2"/>
<accession>A0ABQ7SXT0</accession>
<dbReference type="PANTHER" id="PTHR31531:SF2">
    <property type="entry name" value="E3 UBIQUITIN-PROTEIN LIGASE E3D"/>
    <property type="match status" value="1"/>
</dbReference>
<comment type="catalytic activity">
    <reaction evidence="1">
        <text>S-ubiquitinyl-[E2 ubiquitin-conjugating enzyme]-L-cysteine + [acceptor protein]-L-lysine = [E2 ubiquitin-conjugating enzyme]-L-cysteine + N(6)-ubiquitinyl-[acceptor protein]-L-lysine.</text>
        <dbReference type="EC" id="2.3.2.26"/>
    </reaction>
</comment>
<dbReference type="PANTHER" id="PTHR31531">
    <property type="entry name" value="E3 UBIQUITIN-PROTEIN LIGASE E3D FAMILY MEMBER"/>
    <property type="match status" value="1"/>
</dbReference>
<evidence type="ECO:0000256" key="4">
    <source>
        <dbReference type="ARBA" id="ARBA00029737"/>
    </source>
</evidence>